<evidence type="ECO:0000256" key="5">
    <source>
        <dbReference type="NCBIfam" id="TIGR03333"/>
    </source>
</evidence>
<comment type="function">
    <text evidence="4">Dephosphorylates 2-hydroxy-3-keto-5-methylthiopentenyl-1-phosphate (HK-MTPenyl-1-P) yielding 1,2-dihydroxy-3-keto-5-methylthiopentene (DHK-MTPene).</text>
</comment>
<gene>
    <name evidence="4" type="primary">mtnX</name>
    <name evidence="6" type="ORF">E6W99_18770</name>
</gene>
<dbReference type="Pfam" id="PF12710">
    <property type="entry name" value="HAD"/>
    <property type="match status" value="1"/>
</dbReference>
<keyword evidence="3 4" id="KW-0486">Methionine biosynthesis</keyword>
<evidence type="ECO:0000256" key="4">
    <source>
        <dbReference type="HAMAP-Rule" id="MF_01680"/>
    </source>
</evidence>
<dbReference type="Proteomes" id="UP000310334">
    <property type="component" value="Unassembled WGS sequence"/>
</dbReference>
<dbReference type="CDD" id="cd07524">
    <property type="entry name" value="HAD_Pase"/>
    <property type="match status" value="1"/>
</dbReference>
<protein>
    <recommendedName>
        <fullName evidence="4 5">2-hydroxy-3-keto-5-methylthiopentenyl-1-phosphate phosphatase</fullName>
        <shortName evidence="4">HK-MTPenyl-1-P phosphatase</shortName>
        <ecNumber evidence="4 5">3.1.3.87</ecNumber>
    </recommendedName>
</protein>
<dbReference type="GO" id="GO:0043716">
    <property type="term" value="F:2-hydroxy-3-keto-5-methylthiopentenyl-1-phosphate phosphatase activity"/>
    <property type="evidence" value="ECO:0007669"/>
    <property type="project" value="UniProtKB-UniRule"/>
</dbReference>
<dbReference type="InterPro" id="IPR023214">
    <property type="entry name" value="HAD_sf"/>
</dbReference>
<dbReference type="InterPro" id="IPR036412">
    <property type="entry name" value="HAD-like_sf"/>
</dbReference>
<dbReference type="AlphaFoldDB" id="A0A4S4BQY9"/>
<proteinExistence type="inferred from homology"/>
<dbReference type="OrthoDB" id="9804940at2"/>
<dbReference type="EMBL" id="SSNT01000015">
    <property type="protein sequence ID" value="THF77385.1"/>
    <property type="molecule type" value="Genomic_DNA"/>
</dbReference>
<dbReference type="GO" id="GO:0019509">
    <property type="term" value="P:L-methionine salvage from methylthioadenosine"/>
    <property type="evidence" value="ECO:0007669"/>
    <property type="project" value="UniProtKB-UniRule"/>
</dbReference>
<comment type="pathway">
    <text evidence="4">Amino-acid biosynthesis; L-methionine biosynthesis via salvage pathway; L-methionine from S-methyl-5-thio-alpha-D-ribose 1-phosphate: step 4/6.</text>
</comment>
<evidence type="ECO:0000313" key="7">
    <source>
        <dbReference type="Proteomes" id="UP000310334"/>
    </source>
</evidence>
<dbReference type="InterPro" id="IPR050849">
    <property type="entry name" value="HAD-like_hydrolase_phosphatase"/>
</dbReference>
<accession>A0A4S4BQY9</accession>
<organism evidence="6 7">
    <name type="scientific">Metabacillus sediminilitoris</name>
    <dbReference type="NCBI Taxonomy" id="2567941"/>
    <lineage>
        <taxon>Bacteria</taxon>
        <taxon>Bacillati</taxon>
        <taxon>Bacillota</taxon>
        <taxon>Bacilli</taxon>
        <taxon>Bacillales</taxon>
        <taxon>Bacillaceae</taxon>
        <taxon>Metabacillus</taxon>
    </lineage>
</organism>
<dbReference type="NCBIfam" id="TIGR01488">
    <property type="entry name" value="HAD-SF-IB"/>
    <property type="match status" value="1"/>
</dbReference>
<name>A0A4S4BQY9_9BACI</name>
<evidence type="ECO:0000256" key="3">
    <source>
        <dbReference type="ARBA" id="ARBA00023167"/>
    </source>
</evidence>
<dbReference type="PANTHER" id="PTHR28181:SF2">
    <property type="entry name" value="PHOSPHORIC MONOESTER HYDROLASE"/>
    <property type="match status" value="1"/>
</dbReference>
<keyword evidence="1 4" id="KW-0028">Amino-acid biosynthesis</keyword>
<dbReference type="NCBIfam" id="TIGR01489">
    <property type="entry name" value="DKMTPPase-SF"/>
    <property type="match status" value="1"/>
</dbReference>
<comment type="similarity">
    <text evidence="4">Belongs to the HAD-like hydrolase superfamily. MtnX family.</text>
</comment>
<dbReference type="PANTHER" id="PTHR28181">
    <property type="entry name" value="UPF0655 PROTEIN YCR015C"/>
    <property type="match status" value="1"/>
</dbReference>
<sequence length="221" mass="24992">MTNSVIICDFDGTITETDNIIAIMKKFAPPEWVELKNGVLSQAVSIREGVGKMFQLLPSSAKNEIVDYILHHAEIRSGFHDFVRYTKEKNIPLYIVSGGIDFFVYPLLEGLIDKDKIYCNKADFTNEKIKIGWPHSCDHTCENDCGCCKPSIIRQLTNSNQRKIVIGDSITDLQAAKLADFVIARDLLLDKSIELHLPHKPFTTFYDVIDVLESLEQEVQA</sequence>
<dbReference type="UniPathway" id="UPA00904">
    <property type="reaction ID" value="UER00877"/>
</dbReference>
<dbReference type="InterPro" id="IPR017718">
    <property type="entry name" value="HAD-SF_hydro_IB_MtnX"/>
</dbReference>
<dbReference type="Gene3D" id="3.90.1470.20">
    <property type="match status" value="1"/>
</dbReference>
<evidence type="ECO:0000256" key="2">
    <source>
        <dbReference type="ARBA" id="ARBA00022801"/>
    </source>
</evidence>
<dbReference type="Gene3D" id="3.40.50.1000">
    <property type="entry name" value="HAD superfamily/HAD-like"/>
    <property type="match status" value="1"/>
</dbReference>
<dbReference type="InterPro" id="IPR006384">
    <property type="entry name" value="HAD_hydro_PyrdxlP_Pase-like"/>
</dbReference>
<reference evidence="6 7" key="1">
    <citation type="submission" date="2019-04" db="EMBL/GenBank/DDBJ databases">
        <title>Bacillus sediminilitoris sp. nov., isolated from a tidal flat sediment on the East China Sea.</title>
        <authorList>
            <person name="Wei Y."/>
            <person name="Mao H."/>
            <person name="Fang J."/>
        </authorList>
    </citation>
    <scope>NUCLEOTIDE SEQUENCE [LARGE SCALE GENOMIC DNA]</scope>
    <source>
        <strain evidence="6 7">DSL-17</strain>
    </source>
</reference>
<dbReference type="RefSeq" id="WP_136356667.1">
    <property type="nucleotide sequence ID" value="NZ_CP046266.1"/>
</dbReference>
<dbReference type="NCBIfam" id="NF007103">
    <property type="entry name" value="PRK09552.1"/>
    <property type="match status" value="1"/>
</dbReference>
<evidence type="ECO:0000256" key="1">
    <source>
        <dbReference type="ARBA" id="ARBA00022605"/>
    </source>
</evidence>
<comment type="caution">
    <text evidence="6">The sequence shown here is derived from an EMBL/GenBank/DDBJ whole genome shotgun (WGS) entry which is preliminary data.</text>
</comment>
<evidence type="ECO:0000313" key="6">
    <source>
        <dbReference type="EMBL" id="THF77385.1"/>
    </source>
</evidence>
<dbReference type="HAMAP" id="MF_01680">
    <property type="entry name" value="Salvage_MtnX"/>
    <property type="match status" value="1"/>
</dbReference>
<dbReference type="SUPFAM" id="SSF56784">
    <property type="entry name" value="HAD-like"/>
    <property type="match status" value="1"/>
</dbReference>
<comment type="catalytic activity">
    <reaction evidence="4">
        <text>2-hydroxy-5-methylsulfanyl-3-oxopent-1-enyl phosphate + H2O = 1,2-dihydroxy-5-(methylsulfanyl)pent-1-en-3-one + phosphate</text>
        <dbReference type="Rhea" id="RHEA:14481"/>
        <dbReference type="ChEBI" id="CHEBI:15377"/>
        <dbReference type="ChEBI" id="CHEBI:43474"/>
        <dbReference type="ChEBI" id="CHEBI:49252"/>
        <dbReference type="ChEBI" id="CHEBI:59505"/>
        <dbReference type="EC" id="3.1.3.87"/>
    </reaction>
</comment>
<dbReference type="NCBIfam" id="TIGR03333">
    <property type="entry name" value="salvage_mtnX"/>
    <property type="match status" value="1"/>
</dbReference>
<keyword evidence="2 4" id="KW-0378">Hydrolase</keyword>
<dbReference type="EC" id="3.1.3.87" evidence="4 5"/>
<keyword evidence="7" id="KW-1185">Reference proteome</keyword>